<gene>
    <name evidence="2" type="ORF">KK488_09985</name>
</gene>
<feature type="signal peptide" evidence="1">
    <location>
        <begin position="1"/>
        <end position="25"/>
    </location>
</feature>
<evidence type="ECO:0000256" key="1">
    <source>
        <dbReference type="SAM" id="SignalP"/>
    </source>
</evidence>
<reference evidence="2" key="1">
    <citation type="submission" date="2021-05" db="EMBL/GenBank/DDBJ databases">
        <title>Genome of Sphingobium sp. strain.</title>
        <authorList>
            <person name="Fan R."/>
        </authorList>
    </citation>
    <scope>NUCLEOTIDE SEQUENCE</scope>
    <source>
        <strain evidence="2">H33</strain>
    </source>
</reference>
<protein>
    <submittedName>
        <fullName evidence="2">DUF4154 domain-containing protein</fullName>
    </submittedName>
</protein>
<proteinExistence type="predicted"/>
<dbReference type="EMBL" id="JAHGAW010000006">
    <property type="protein sequence ID" value="MBT2187273.1"/>
    <property type="molecule type" value="Genomic_DNA"/>
</dbReference>
<dbReference type="Proteomes" id="UP001138757">
    <property type="component" value="Unassembled WGS sequence"/>
</dbReference>
<evidence type="ECO:0000313" key="3">
    <source>
        <dbReference type="Proteomes" id="UP001138757"/>
    </source>
</evidence>
<name>A0A9X1IR87_9SPHN</name>
<dbReference type="InterPro" id="IPR025293">
    <property type="entry name" value="YfiR/HmsC-like"/>
</dbReference>
<feature type="chain" id="PRO_5040945225" evidence="1">
    <location>
        <begin position="26"/>
        <end position="177"/>
    </location>
</feature>
<sequence>MRGPRLAVLMLCAMFVGLWTAHARAAPLEQAVKASFLFKFAPFVEWPDNGAGAGKPFTICVVGEDPFGATLDEVVRGQRISGRSVNVRRLGDSGNAAGCQMLFAGRSSSAGYAPFAAVAGQPVLTVSDQKSGVQGSMIQFVMQAGRVRFQIDEGAARSNGLVISSKLLGLAISVERK</sequence>
<accession>A0A9X1IR87</accession>
<dbReference type="Pfam" id="PF13689">
    <property type="entry name" value="DUF4154"/>
    <property type="match status" value="1"/>
</dbReference>
<dbReference type="AlphaFoldDB" id="A0A9X1IR87"/>
<keyword evidence="1" id="KW-0732">Signal</keyword>
<comment type="caution">
    <text evidence="2">The sequence shown here is derived from an EMBL/GenBank/DDBJ whole genome shotgun (WGS) entry which is preliminary data.</text>
</comment>
<organism evidence="2 3">
    <name type="scientific">Sphingobium nicotianae</name>
    <dbReference type="NCBI Taxonomy" id="2782607"/>
    <lineage>
        <taxon>Bacteria</taxon>
        <taxon>Pseudomonadati</taxon>
        <taxon>Pseudomonadota</taxon>
        <taxon>Alphaproteobacteria</taxon>
        <taxon>Sphingomonadales</taxon>
        <taxon>Sphingomonadaceae</taxon>
        <taxon>Sphingobium</taxon>
    </lineage>
</organism>
<keyword evidence="3" id="KW-1185">Reference proteome</keyword>
<evidence type="ECO:0000313" key="2">
    <source>
        <dbReference type="EMBL" id="MBT2187273.1"/>
    </source>
</evidence>